<feature type="transmembrane region" description="Helical" evidence="1">
    <location>
        <begin position="282"/>
        <end position="312"/>
    </location>
</feature>
<keyword evidence="1" id="KW-1133">Transmembrane helix</keyword>
<sequence length="322" mass="35794">MPPIKYTETTRKRFWAAIFLLSLFFILAIIALIYQSSRAINWHTSPLFGGGEMMMDSASVVGAPEMMQETSFAPMPPETPTGATPEDRALIGPKIIQNGSLTLRVDDATQRLEDLRGIADKVSGFVENATIQDRAGIKTAQATLRVPVEQFDTTREKIKQLASTVFAESTNAVDVTADYIDLDARLTAAKAEEAQYLEILKQAKTVQDTLNVTSRLAEVRTQIEQLQGQMRYLSDRTDYATIQVTMTEEARVEAPTRIWKPGETFRAAVQGLVITLQGTVDALIAASVFLIGLLLPIFIVLGILTWLVLFFVRKFFSKIRRS</sequence>
<dbReference type="Proteomes" id="UP000231581">
    <property type="component" value="Unassembled WGS sequence"/>
</dbReference>
<name>A0A2H0BTN9_9BACT</name>
<comment type="caution">
    <text evidence="3">The sequence shown here is derived from an EMBL/GenBank/DDBJ whole genome shotgun (WGS) entry which is preliminary data.</text>
</comment>
<evidence type="ECO:0000259" key="2">
    <source>
        <dbReference type="Pfam" id="PF14257"/>
    </source>
</evidence>
<organism evidence="3 4">
    <name type="scientific">Candidatus Uhrbacteria bacterium CG22_combo_CG10-13_8_21_14_all_47_17</name>
    <dbReference type="NCBI Taxonomy" id="1975041"/>
    <lineage>
        <taxon>Bacteria</taxon>
        <taxon>Candidatus Uhriibacteriota</taxon>
    </lineage>
</organism>
<proteinExistence type="predicted"/>
<keyword evidence="1" id="KW-0472">Membrane</keyword>
<dbReference type="EMBL" id="PCSZ01000068">
    <property type="protein sequence ID" value="PIP60358.1"/>
    <property type="molecule type" value="Genomic_DNA"/>
</dbReference>
<accession>A0A2H0BTN9</accession>
<evidence type="ECO:0000313" key="3">
    <source>
        <dbReference type="EMBL" id="PIP60358.1"/>
    </source>
</evidence>
<dbReference type="InterPro" id="IPR025645">
    <property type="entry name" value="DUF4349"/>
</dbReference>
<evidence type="ECO:0000313" key="4">
    <source>
        <dbReference type="Proteomes" id="UP000231581"/>
    </source>
</evidence>
<keyword evidence="1" id="KW-0812">Transmembrane</keyword>
<protein>
    <recommendedName>
        <fullName evidence="2">DUF4349 domain-containing protein</fullName>
    </recommendedName>
</protein>
<feature type="domain" description="DUF4349" evidence="2">
    <location>
        <begin position="94"/>
        <end position="308"/>
    </location>
</feature>
<evidence type="ECO:0000256" key="1">
    <source>
        <dbReference type="SAM" id="Phobius"/>
    </source>
</evidence>
<dbReference type="Pfam" id="PF14257">
    <property type="entry name" value="DUF4349"/>
    <property type="match status" value="1"/>
</dbReference>
<gene>
    <name evidence="3" type="ORF">COX00_03715</name>
</gene>
<feature type="transmembrane region" description="Helical" evidence="1">
    <location>
        <begin position="14"/>
        <end position="34"/>
    </location>
</feature>
<reference evidence="3 4" key="1">
    <citation type="submission" date="2017-09" db="EMBL/GenBank/DDBJ databases">
        <title>Depth-based differentiation of microbial function through sediment-hosted aquifers and enrichment of novel symbionts in the deep terrestrial subsurface.</title>
        <authorList>
            <person name="Probst A.J."/>
            <person name="Ladd B."/>
            <person name="Jarett J.K."/>
            <person name="Geller-Mcgrath D.E."/>
            <person name="Sieber C.M."/>
            <person name="Emerson J.B."/>
            <person name="Anantharaman K."/>
            <person name="Thomas B.C."/>
            <person name="Malmstrom R."/>
            <person name="Stieglmeier M."/>
            <person name="Klingl A."/>
            <person name="Woyke T."/>
            <person name="Ryan C.M."/>
            <person name="Banfield J.F."/>
        </authorList>
    </citation>
    <scope>NUCLEOTIDE SEQUENCE [LARGE SCALE GENOMIC DNA]</scope>
    <source>
        <strain evidence="3">CG22_combo_CG10-13_8_21_14_all_47_17</strain>
    </source>
</reference>
<dbReference type="AlphaFoldDB" id="A0A2H0BTN9"/>